<dbReference type="eggNOG" id="COG1961">
    <property type="taxonomic scope" value="Bacteria"/>
</dbReference>
<dbReference type="PATRIC" id="fig|69279.3.peg.1887"/>
<dbReference type="SUPFAM" id="SSF109709">
    <property type="entry name" value="KorB DNA-binding domain-like"/>
    <property type="match status" value="1"/>
</dbReference>
<evidence type="ECO:0000313" key="1">
    <source>
        <dbReference type="EMBL" id="EXL08934.1"/>
    </source>
</evidence>
<protein>
    <recommendedName>
        <fullName evidence="3">Phage-related protein</fullName>
    </recommendedName>
</protein>
<dbReference type="RefSeq" id="WP_051520507.1">
    <property type="nucleotide sequence ID" value="NZ_KK073884.1"/>
</dbReference>
<dbReference type="STRING" id="69279.BG36_02415"/>
<accession>A0A011TBH1</accession>
<dbReference type="Proteomes" id="UP000019849">
    <property type="component" value="Unassembled WGS sequence"/>
</dbReference>
<dbReference type="HOGENOM" id="CLU_132664_0_0_5"/>
<gene>
    <name evidence="1" type="ORF">BG36_02415</name>
</gene>
<evidence type="ECO:0008006" key="3">
    <source>
        <dbReference type="Google" id="ProtNLM"/>
    </source>
</evidence>
<evidence type="ECO:0000313" key="2">
    <source>
        <dbReference type="Proteomes" id="UP000019849"/>
    </source>
</evidence>
<comment type="caution">
    <text evidence="1">The sequence shown here is derived from an EMBL/GenBank/DDBJ whole genome shotgun (WGS) entry which is preliminary data.</text>
</comment>
<name>A0A011TBH1_9HYPH</name>
<proteinExistence type="predicted"/>
<reference evidence="1 2" key="1">
    <citation type="submission" date="2014-02" db="EMBL/GenBank/DDBJ databases">
        <title>Aquamicrobium defluvii Genome sequencing.</title>
        <authorList>
            <person name="Wang X."/>
        </authorList>
    </citation>
    <scope>NUCLEOTIDE SEQUENCE [LARGE SCALE GENOMIC DNA]</scope>
    <source>
        <strain evidence="1 2">W13Z1</strain>
    </source>
</reference>
<dbReference type="EMBL" id="JENY01000010">
    <property type="protein sequence ID" value="EXL08934.1"/>
    <property type="molecule type" value="Genomic_DNA"/>
</dbReference>
<organism evidence="1 2">
    <name type="scientific">Aquamicrobium defluvii</name>
    <dbReference type="NCBI Taxonomy" id="69279"/>
    <lineage>
        <taxon>Bacteria</taxon>
        <taxon>Pseudomonadati</taxon>
        <taxon>Pseudomonadota</taxon>
        <taxon>Alphaproteobacteria</taxon>
        <taxon>Hyphomicrobiales</taxon>
        <taxon>Phyllobacteriaceae</taxon>
        <taxon>Aquamicrobium</taxon>
    </lineage>
</organism>
<sequence length="146" mass="16319">MTDQTIRVVIPLAVRKKNGRPKILPPADHLAVEARLQDAHVLRAIARAWNWRRRLERGEASTIADIAAAERVADRFVSRMMRLAYLSPDVLEKLLIHRMPPALSLNDLIAVAELPWAEQMEVVFAISQPAAPEGLTTPQPDFTETG</sequence>
<dbReference type="AlphaFoldDB" id="A0A011TBH1"/>